<dbReference type="GO" id="GO:0003677">
    <property type="term" value="F:DNA binding"/>
    <property type="evidence" value="ECO:0007669"/>
    <property type="project" value="InterPro"/>
</dbReference>
<dbReference type="Pfam" id="PF01381">
    <property type="entry name" value="HTH_3"/>
    <property type="match status" value="1"/>
</dbReference>
<organism evidence="2 3">
    <name type="scientific">Trinickia dinghuensis</name>
    <dbReference type="NCBI Taxonomy" id="2291023"/>
    <lineage>
        <taxon>Bacteria</taxon>
        <taxon>Pseudomonadati</taxon>
        <taxon>Pseudomonadota</taxon>
        <taxon>Betaproteobacteria</taxon>
        <taxon>Burkholderiales</taxon>
        <taxon>Burkholderiaceae</taxon>
        <taxon>Trinickia</taxon>
    </lineage>
</organism>
<dbReference type="SUPFAM" id="SSF47413">
    <property type="entry name" value="lambda repressor-like DNA-binding domains"/>
    <property type="match status" value="1"/>
</dbReference>
<proteinExistence type="predicted"/>
<keyword evidence="3" id="KW-1185">Reference proteome</keyword>
<feature type="domain" description="HTH cro/C1-type" evidence="1">
    <location>
        <begin position="89"/>
        <end position="137"/>
    </location>
</feature>
<dbReference type="InterPro" id="IPR001387">
    <property type="entry name" value="Cro/C1-type_HTH"/>
</dbReference>
<dbReference type="SMART" id="SM00530">
    <property type="entry name" value="HTH_XRE"/>
    <property type="match status" value="1"/>
</dbReference>
<name>A0A3D8JU39_9BURK</name>
<gene>
    <name evidence="2" type="ORF">DWV00_23955</name>
</gene>
<dbReference type="InterPro" id="IPR010982">
    <property type="entry name" value="Lambda_DNA-bd_dom_sf"/>
</dbReference>
<accession>A0A3D8JU39</accession>
<evidence type="ECO:0000313" key="3">
    <source>
        <dbReference type="Proteomes" id="UP000256838"/>
    </source>
</evidence>
<dbReference type="CDD" id="cd00093">
    <property type="entry name" value="HTH_XRE"/>
    <property type="match status" value="1"/>
</dbReference>
<evidence type="ECO:0000313" key="2">
    <source>
        <dbReference type="EMBL" id="RDU96176.1"/>
    </source>
</evidence>
<sequence>MNSEETALSYRYLIDDSLKMKQMKRLRNRRPDMCKATPSLQRDHVVVLGDGPVELDELIAELESVHGEDFLADARKWAAVTVYGHSNTLASLRLKAGLSQAQLASRMNMTQSQLAHIERGKNDIPVSMAFRIAQALGL</sequence>
<dbReference type="Proteomes" id="UP000256838">
    <property type="component" value="Unassembled WGS sequence"/>
</dbReference>
<protein>
    <submittedName>
        <fullName evidence="2">XRE family transcriptional regulator</fullName>
    </submittedName>
</protein>
<dbReference type="AlphaFoldDB" id="A0A3D8JU39"/>
<evidence type="ECO:0000259" key="1">
    <source>
        <dbReference type="PROSITE" id="PS50943"/>
    </source>
</evidence>
<dbReference type="PROSITE" id="PS50943">
    <property type="entry name" value="HTH_CROC1"/>
    <property type="match status" value="1"/>
</dbReference>
<dbReference type="Gene3D" id="1.10.260.40">
    <property type="entry name" value="lambda repressor-like DNA-binding domains"/>
    <property type="match status" value="1"/>
</dbReference>
<reference evidence="2 3" key="1">
    <citation type="submission" date="2018-08" db="EMBL/GenBank/DDBJ databases">
        <title>Paraburkholderia sp. DHOM06 isolated from forest soil.</title>
        <authorList>
            <person name="Gao Z.-H."/>
            <person name="Qiu L.-H."/>
        </authorList>
    </citation>
    <scope>NUCLEOTIDE SEQUENCE [LARGE SCALE GENOMIC DNA]</scope>
    <source>
        <strain evidence="2 3">DHOM06</strain>
    </source>
</reference>
<comment type="caution">
    <text evidence="2">The sequence shown here is derived from an EMBL/GenBank/DDBJ whole genome shotgun (WGS) entry which is preliminary data.</text>
</comment>
<dbReference type="EMBL" id="QRGA01000015">
    <property type="protein sequence ID" value="RDU96176.1"/>
    <property type="molecule type" value="Genomic_DNA"/>
</dbReference>